<keyword evidence="1" id="KW-0812">Transmembrane</keyword>
<dbReference type="EMBL" id="CP000270">
    <property type="protein sequence ID" value="ABE29343.1"/>
    <property type="molecule type" value="Genomic_DNA"/>
</dbReference>
<evidence type="ECO:0000256" key="1">
    <source>
        <dbReference type="SAM" id="Phobius"/>
    </source>
</evidence>
<name>Q143Z6_PARXL</name>
<feature type="transmembrane region" description="Helical" evidence="1">
    <location>
        <begin position="55"/>
        <end position="76"/>
    </location>
</feature>
<dbReference type="Proteomes" id="UP000001817">
    <property type="component" value="Chromosome 1"/>
</dbReference>
<protein>
    <recommendedName>
        <fullName evidence="4">Transmembrane protein</fullName>
    </recommendedName>
</protein>
<keyword evidence="1" id="KW-0472">Membrane</keyword>
<dbReference type="eggNOG" id="ENOG5030XD3">
    <property type="taxonomic scope" value="Bacteria"/>
</dbReference>
<sequence>MSTRFERDVKAFLYYLLVFFLGITCLAIFEELAVMPFVAWLHGYEGYFWPPMSRIYAACKFVPFASFVCAFGVWLYERKRIGW</sequence>
<gene>
    <name evidence="2" type="ORF">Bxe_A3645</name>
</gene>
<proteinExistence type="predicted"/>
<keyword evidence="3" id="KW-1185">Reference proteome</keyword>
<evidence type="ECO:0008006" key="4">
    <source>
        <dbReference type="Google" id="ProtNLM"/>
    </source>
</evidence>
<evidence type="ECO:0000313" key="3">
    <source>
        <dbReference type="Proteomes" id="UP000001817"/>
    </source>
</evidence>
<accession>Q143Z6</accession>
<dbReference type="STRING" id="266265.Bxe_A3645"/>
<reference evidence="2 3" key="1">
    <citation type="journal article" date="2006" name="Proc. Natl. Acad. Sci. U.S.A.">
        <title>Burkholderia xenovorans LB400 harbors a multi-replicon, 9.73-Mbp genome shaped for versatility.</title>
        <authorList>
            <person name="Chain P.S."/>
            <person name="Denef V.J."/>
            <person name="Konstantinidis K.T."/>
            <person name="Vergez L.M."/>
            <person name="Agullo L."/>
            <person name="Reyes V.L."/>
            <person name="Hauser L."/>
            <person name="Cordova M."/>
            <person name="Gomez L."/>
            <person name="Gonzalez M."/>
            <person name="Land M."/>
            <person name="Lao V."/>
            <person name="Larimer F."/>
            <person name="LiPuma J.J."/>
            <person name="Mahenthiralingam E."/>
            <person name="Malfatti S.A."/>
            <person name="Marx C.J."/>
            <person name="Parnell J.J."/>
            <person name="Ramette A."/>
            <person name="Richardson P."/>
            <person name="Seeger M."/>
            <person name="Smith D."/>
            <person name="Spilker T."/>
            <person name="Sul W.J."/>
            <person name="Tsoi T.V."/>
            <person name="Ulrich L.E."/>
            <person name="Zhulin I.B."/>
            <person name="Tiedje J.M."/>
        </authorList>
    </citation>
    <scope>NUCLEOTIDE SEQUENCE [LARGE SCALE GENOMIC DNA]</scope>
    <source>
        <strain evidence="2 3">LB400</strain>
    </source>
</reference>
<organism evidence="2 3">
    <name type="scientific">Paraburkholderia xenovorans (strain LB400)</name>
    <dbReference type="NCBI Taxonomy" id="266265"/>
    <lineage>
        <taxon>Bacteria</taxon>
        <taxon>Pseudomonadati</taxon>
        <taxon>Pseudomonadota</taxon>
        <taxon>Betaproteobacteria</taxon>
        <taxon>Burkholderiales</taxon>
        <taxon>Burkholderiaceae</taxon>
        <taxon>Paraburkholderia</taxon>
    </lineage>
</organism>
<dbReference type="AlphaFoldDB" id="Q143Z6"/>
<feature type="transmembrane region" description="Helical" evidence="1">
    <location>
        <begin position="12"/>
        <end position="35"/>
    </location>
</feature>
<dbReference type="KEGG" id="bxe:Bxe_A3645"/>
<keyword evidence="1" id="KW-1133">Transmembrane helix</keyword>
<evidence type="ECO:0000313" key="2">
    <source>
        <dbReference type="EMBL" id="ABE29343.1"/>
    </source>
</evidence>